<comment type="caution">
    <text evidence="1">The sequence shown here is derived from an EMBL/GenBank/DDBJ whole genome shotgun (WGS) entry which is preliminary data.</text>
</comment>
<proteinExistence type="predicted"/>
<gene>
    <name evidence="1" type="ORF">KSP40_PGU007269</name>
</gene>
<sequence length="111" mass="13186">MNPNRREQQGFQASLPRLMLMRPSLSVHTPSLSVSYGDHPLLNDEVIEMISNKSSLDFLENYFYFSRKVKWISRAKPLGFLERHQSSREMPEHQDDFLKNLNRRFQADYKP</sequence>
<accession>A0ABR2MM87</accession>
<evidence type="ECO:0000313" key="1">
    <source>
        <dbReference type="EMBL" id="KAK8965096.1"/>
    </source>
</evidence>
<reference evidence="1 2" key="1">
    <citation type="journal article" date="2022" name="Nat. Plants">
        <title>Genomes of leafy and leafless Platanthera orchids illuminate the evolution of mycoheterotrophy.</title>
        <authorList>
            <person name="Li M.H."/>
            <person name="Liu K.W."/>
            <person name="Li Z."/>
            <person name="Lu H.C."/>
            <person name="Ye Q.L."/>
            <person name="Zhang D."/>
            <person name="Wang J.Y."/>
            <person name="Li Y.F."/>
            <person name="Zhong Z.M."/>
            <person name="Liu X."/>
            <person name="Yu X."/>
            <person name="Liu D.K."/>
            <person name="Tu X.D."/>
            <person name="Liu B."/>
            <person name="Hao Y."/>
            <person name="Liao X.Y."/>
            <person name="Jiang Y.T."/>
            <person name="Sun W.H."/>
            <person name="Chen J."/>
            <person name="Chen Y.Q."/>
            <person name="Ai Y."/>
            <person name="Zhai J.W."/>
            <person name="Wu S.S."/>
            <person name="Zhou Z."/>
            <person name="Hsiao Y.Y."/>
            <person name="Wu W.L."/>
            <person name="Chen Y.Y."/>
            <person name="Lin Y.F."/>
            <person name="Hsu J.L."/>
            <person name="Li C.Y."/>
            <person name="Wang Z.W."/>
            <person name="Zhao X."/>
            <person name="Zhong W.Y."/>
            <person name="Ma X.K."/>
            <person name="Ma L."/>
            <person name="Huang J."/>
            <person name="Chen G.Z."/>
            <person name="Huang M.Z."/>
            <person name="Huang L."/>
            <person name="Peng D.H."/>
            <person name="Luo Y.B."/>
            <person name="Zou S.Q."/>
            <person name="Chen S.P."/>
            <person name="Lan S."/>
            <person name="Tsai W.C."/>
            <person name="Van de Peer Y."/>
            <person name="Liu Z.J."/>
        </authorList>
    </citation>
    <scope>NUCLEOTIDE SEQUENCE [LARGE SCALE GENOMIC DNA]</scope>
    <source>
        <strain evidence="1">Lor288</strain>
    </source>
</reference>
<keyword evidence="2" id="KW-1185">Reference proteome</keyword>
<protein>
    <submittedName>
        <fullName evidence="1">Uncharacterized protein</fullName>
    </submittedName>
</protein>
<name>A0ABR2MM87_9ASPA</name>
<evidence type="ECO:0000313" key="2">
    <source>
        <dbReference type="Proteomes" id="UP001412067"/>
    </source>
</evidence>
<organism evidence="1 2">
    <name type="scientific">Platanthera guangdongensis</name>
    <dbReference type="NCBI Taxonomy" id="2320717"/>
    <lineage>
        <taxon>Eukaryota</taxon>
        <taxon>Viridiplantae</taxon>
        <taxon>Streptophyta</taxon>
        <taxon>Embryophyta</taxon>
        <taxon>Tracheophyta</taxon>
        <taxon>Spermatophyta</taxon>
        <taxon>Magnoliopsida</taxon>
        <taxon>Liliopsida</taxon>
        <taxon>Asparagales</taxon>
        <taxon>Orchidaceae</taxon>
        <taxon>Orchidoideae</taxon>
        <taxon>Orchideae</taxon>
        <taxon>Orchidinae</taxon>
        <taxon>Platanthera</taxon>
    </lineage>
</organism>
<dbReference type="Proteomes" id="UP001412067">
    <property type="component" value="Unassembled WGS sequence"/>
</dbReference>
<dbReference type="EMBL" id="JBBWWR010000006">
    <property type="protein sequence ID" value="KAK8965096.1"/>
    <property type="molecule type" value="Genomic_DNA"/>
</dbReference>